<comment type="caution">
    <text evidence="1">The sequence shown here is derived from an EMBL/GenBank/DDBJ whole genome shotgun (WGS) entry which is preliminary data.</text>
</comment>
<dbReference type="Gene3D" id="3.30.1440.10">
    <property type="match status" value="1"/>
</dbReference>
<dbReference type="InterPro" id="IPR022803">
    <property type="entry name" value="Ribosomal_uL5_dom_sf"/>
</dbReference>
<dbReference type="RefSeq" id="WP_135388925.1">
    <property type="nucleotide sequence ID" value="NZ_PGGK01000003.1"/>
</dbReference>
<name>A0A4E0PWP9_9EURY</name>
<dbReference type="SUPFAM" id="SSF55282">
    <property type="entry name" value="RL5-like"/>
    <property type="match status" value="1"/>
</dbReference>
<dbReference type="Proteomes" id="UP000297295">
    <property type="component" value="Unassembled WGS sequence"/>
</dbReference>
<dbReference type="PANTHER" id="PTHR38816:SF1">
    <property type="entry name" value="EXOSOME SUBUNIT"/>
    <property type="match status" value="1"/>
</dbReference>
<evidence type="ECO:0000313" key="1">
    <source>
        <dbReference type="EMBL" id="TGC10545.1"/>
    </source>
</evidence>
<dbReference type="PANTHER" id="PTHR38816">
    <property type="entry name" value="EXOSOME SUBUNIT, DUF54 FAMILY-RELATED"/>
    <property type="match status" value="1"/>
</dbReference>
<keyword evidence="2" id="KW-1185">Reference proteome</keyword>
<evidence type="ECO:0000313" key="2">
    <source>
        <dbReference type="Proteomes" id="UP000297295"/>
    </source>
</evidence>
<sequence>MIHYIGLRVIAHSTEDPSRVRKALDFFLLNSTGRGEDNNISAAVEIIDAEGHYGNPIRIFSAQISRKQDSKALAVFIRQHMSDDDVELLRSEMPDRLDDEQVFHMRFDKQAAFEGRVELTSSSDAIASHVKIATYPKNRENAGRIVEELFG</sequence>
<gene>
    <name evidence="1" type="ORF">CUN85_03365</name>
</gene>
<organism evidence="1 2">
    <name type="scientific">Methanolobus halotolerans</name>
    <dbReference type="NCBI Taxonomy" id="2052935"/>
    <lineage>
        <taxon>Archaea</taxon>
        <taxon>Methanobacteriati</taxon>
        <taxon>Methanobacteriota</taxon>
        <taxon>Stenosarchaea group</taxon>
        <taxon>Methanomicrobia</taxon>
        <taxon>Methanosarcinales</taxon>
        <taxon>Methanosarcinaceae</taxon>
        <taxon>Methanolobus</taxon>
    </lineage>
</organism>
<dbReference type="NCBIfam" id="NF011143">
    <property type="entry name" value="PRK14555.1-4"/>
    <property type="match status" value="1"/>
</dbReference>
<reference evidence="1 2" key="1">
    <citation type="submission" date="2017-11" db="EMBL/GenBank/DDBJ databases">
        <title>Isolation and Characterization of Methanogenic Archaea from Saline Meromictic Lake at Siberia.</title>
        <authorList>
            <person name="Shen Y."/>
            <person name="Huang H.-H."/>
            <person name="Lai M.-C."/>
            <person name="Chen S.-C."/>
        </authorList>
    </citation>
    <scope>NUCLEOTIDE SEQUENCE [LARGE SCALE GENOMIC DNA]</scope>
    <source>
        <strain evidence="1 2">SY-01</strain>
    </source>
</reference>
<dbReference type="InterPro" id="IPR002739">
    <property type="entry name" value="PAB1135-like"/>
</dbReference>
<dbReference type="EMBL" id="PGGK01000003">
    <property type="protein sequence ID" value="TGC10545.1"/>
    <property type="molecule type" value="Genomic_DNA"/>
</dbReference>
<dbReference type="Pfam" id="PF01877">
    <property type="entry name" value="RNA_binding"/>
    <property type="match status" value="1"/>
</dbReference>
<proteinExistence type="predicted"/>
<protein>
    <submittedName>
        <fullName evidence="1">Exosome subunit</fullName>
    </submittedName>
</protein>
<accession>A0A4E0PWP9</accession>
<dbReference type="OrthoDB" id="10874at2157"/>
<dbReference type="AlphaFoldDB" id="A0A4E0PWP9"/>